<name>A0ABQ9PAR9_9PEZI</name>
<accession>A0ABQ9PAR9</accession>
<keyword evidence="2" id="KW-0067">ATP-binding</keyword>
<feature type="domain" description="FHA" evidence="3">
    <location>
        <begin position="81"/>
        <end position="127"/>
    </location>
</feature>
<reference evidence="5" key="1">
    <citation type="submission" date="2023-04" db="EMBL/GenBank/DDBJ databases">
        <title>Colletotrichum limetticola genome sequence.</title>
        <authorList>
            <person name="Baroncelli R."/>
        </authorList>
    </citation>
    <scope>NUCLEOTIDE SEQUENCE</scope>
    <source>
        <strain evidence="5">KLA-Anderson</strain>
    </source>
</reference>
<dbReference type="InterPro" id="IPR000253">
    <property type="entry name" value="FHA_dom"/>
</dbReference>
<evidence type="ECO:0000256" key="2">
    <source>
        <dbReference type="PROSITE-ProRule" id="PRU10141"/>
    </source>
</evidence>
<dbReference type="Gene3D" id="3.30.200.20">
    <property type="entry name" value="Phosphorylase Kinase, domain 1"/>
    <property type="match status" value="1"/>
</dbReference>
<dbReference type="InterPro" id="IPR008984">
    <property type="entry name" value="SMAD_FHA_dom_sf"/>
</dbReference>
<dbReference type="CDD" id="cd00060">
    <property type="entry name" value="FHA"/>
    <property type="match status" value="1"/>
</dbReference>
<sequence>MNETDIIAHLYPFANIGERTTKAIKGSSRYVPPLIEFTERHYDRHERESTEPSANPDASAYDYLPRLELRFSDIPRTSCGVVIGSDPDCDVVLPYRGISGRHFCLTFDSAGRLIVKDLGSLMGTEVTYDDEGEGKRSNFCWIVGGHKIPNEKRIVISVHHTVSFYISVPHHDTTSPEHADRVSRFLRGAASTEDLFGDLALPNRPGTELPTGTHTPGQGGIYLKKKLGQGTFGSVTHLWDVSTGREFALKEPTIVAARRQQVRKEWKQEARIMGQISHVSTLTYH</sequence>
<dbReference type="SUPFAM" id="SSF56112">
    <property type="entry name" value="Protein kinase-like (PK-like)"/>
    <property type="match status" value="1"/>
</dbReference>
<comment type="similarity">
    <text evidence="1">Belongs to the protein kinase superfamily. CAMK Ser/Thr protein kinase family. CHEK2 subfamily.</text>
</comment>
<comment type="caution">
    <text evidence="5">The sequence shown here is derived from an EMBL/GenBank/DDBJ whole genome shotgun (WGS) entry which is preliminary data.</text>
</comment>
<evidence type="ECO:0000313" key="6">
    <source>
        <dbReference type="Proteomes" id="UP001169217"/>
    </source>
</evidence>
<dbReference type="Pfam" id="PF00498">
    <property type="entry name" value="FHA"/>
    <property type="match status" value="1"/>
</dbReference>
<evidence type="ECO:0000313" key="5">
    <source>
        <dbReference type="EMBL" id="KAK0368283.1"/>
    </source>
</evidence>
<gene>
    <name evidence="5" type="ORF">CLIM01_14361</name>
</gene>
<dbReference type="PROSITE" id="PS00107">
    <property type="entry name" value="PROTEIN_KINASE_ATP"/>
    <property type="match status" value="1"/>
</dbReference>
<dbReference type="Proteomes" id="UP001169217">
    <property type="component" value="Unassembled WGS sequence"/>
</dbReference>
<dbReference type="PROSITE" id="PS50006">
    <property type="entry name" value="FHA_DOMAIN"/>
    <property type="match status" value="1"/>
</dbReference>
<keyword evidence="2" id="KW-0547">Nucleotide-binding</keyword>
<evidence type="ECO:0000259" key="3">
    <source>
        <dbReference type="PROSITE" id="PS50006"/>
    </source>
</evidence>
<dbReference type="InterPro" id="IPR000719">
    <property type="entry name" value="Prot_kinase_dom"/>
</dbReference>
<evidence type="ECO:0000256" key="1">
    <source>
        <dbReference type="ARBA" id="ARBA00005575"/>
    </source>
</evidence>
<feature type="binding site" evidence="2">
    <location>
        <position position="250"/>
    </location>
    <ligand>
        <name>ATP</name>
        <dbReference type="ChEBI" id="CHEBI:30616"/>
    </ligand>
</feature>
<dbReference type="Gene3D" id="2.60.200.20">
    <property type="match status" value="1"/>
</dbReference>
<feature type="domain" description="Protein kinase" evidence="4">
    <location>
        <begin position="221"/>
        <end position="285"/>
    </location>
</feature>
<keyword evidence="6" id="KW-1185">Reference proteome</keyword>
<protein>
    <submittedName>
        <fullName evidence="5">Uncharacterized protein</fullName>
    </submittedName>
</protein>
<proteinExistence type="inferred from homology"/>
<dbReference type="InterPro" id="IPR017441">
    <property type="entry name" value="Protein_kinase_ATP_BS"/>
</dbReference>
<dbReference type="SUPFAM" id="SSF49879">
    <property type="entry name" value="SMAD/FHA domain"/>
    <property type="match status" value="1"/>
</dbReference>
<evidence type="ECO:0000259" key="4">
    <source>
        <dbReference type="PROSITE" id="PS50011"/>
    </source>
</evidence>
<dbReference type="EMBL" id="JARUPT010000897">
    <property type="protein sequence ID" value="KAK0368283.1"/>
    <property type="molecule type" value="Genomic_DNA"/>
</dbReference>
<dbReference type="PROSITE" id="PS50011">
    <property type="entry name" value="PROTEIN_KINASE_DOM"/>
    <property type="match status" value="1"/>
</dbReference>
<dbReference type="InterPro" id="IPR011009">
    <property type="entry name" value="Kinase-like_dom_sf"/>
</dbReference>
<organism evidence="5 6">
    <name type="scientific">Colletotrichum limetticola</name>
    <dbReference type="NCBI Taxonomy" id="1209924"/>
    <lineage>
        <taxon>Eukaryota</taxon>
        <taxon>Fungi</taxon>
        <taxon>Dikarya</taxon>
        <taxon>Ascomycota</taxon>
        <taxon>Pezizomycotina</taxon>
        <taxon>Sordariomycetes</taxon>
        <taxon>Hypocreomycetidae</taxon>
        <taxon>Glomerellales</taxon>
        <taxon>Glomerellaceae</taxon>
        <taxon>Colletotrichum</taxon>
        <taxon>Colletotrichum acutatum species complex</taxon>
    </lineage>
</organism>